<organism evidence="2 3">
    <name type="scientific">Neobacillus pocheonensis</name>
    <dbReference type="NCBI Taxonomy" id="363869"/>
    <lineage>
        <taxon>Bacteria</taxon>
        <taxon>Bacillati</taxon>
        <taxon>Bacillota</taxon>
        <taxon>Bacilli</taxon>
        <taxon>Bacillales</taxon>
        <taxon>Bacillaceae</taxon>
        <taxon>Neobacillus</taxon>
    </lineage>
</organism>
<dbReference type="SUPFAM" id="SSF49899">
    <property type="entry name" value="Concanavalin A-like lectins/glucanases"/>
    <property type="match status" value="1"/>
</dbReference>
<keyword evidence="3" id="KW-1185">Reference proteome</keyword>
<dbReference type="InterPro" id="IPR013320">
    <property type="entry name" value="ConA-like_dom_sf"/>
</dbReference>
<gene>
    <name evidence="2" type="ORF">NDK43_21840</name>
</gene>
<feature type="domain" description="Glycosyl hydrolase family 32 C-terminal" evidence="1">
    <location>
        <begin position="38"/>
        <end position="124"/>
    </location>
</feature>
<comment type="caution">
    <text evidence="2">The sequence shown here is derived from an EMBL/GenBank/DDBJ whole genome shotgun (WGS) entry which is preliminary data.</text>
</comment>
<dbReference type="EMBL" id="JAMQCR010000002">
    <property type="protein sequence ID" value="MCM2534498.1"/>
    <property type="molecule type" value="Genomic_DNA"/>
</dbReference>
<name>A0ABT0WDU0_9BACI</name>
<evidence type="ECO:0000313" key="2">
    <source>
        <dbReference type="EMBL" id="MCM2534498.1"/>
    </source>
</evidence>
<dbReference type="InterPro" id="IPR013189">
    <property type="entry name" value="Glyco_hydro_32_C"/>
</dbReference>
<proteinExistence type="predicted"/>
<evidence type="ECO:0000259" key="1">
    <source>
        <dbReference type="Pfam" id="PF08244"/>
    </source>
</evidence>
<reference evidence="2 3" key="1">
    <citation type="submission" date="2022-06" db="EMBL/GenBank/DDBJ databases">
        <authorList>
            <person name="Jeon C.O."/>
        </authorList>
    </citation>
    <scope>NUCLEOTIDE SEQUENCE [LARGE SCALE GENOMIC DNA]</scope>
    <source>
        <strain evidence="2 3">KCTC 13943</strain>
    </source>
</reference>
<accession>A0ABT0WDU0</accession>
<dbReference type="Pfam" id="PF08244">
    <property type="entry name" value="Glyco_hydro_32C"/>
    <property type="match status" value="1"/>
</dbReference>
<sequence length="128" mass="14805">MKIYERFFGNFPINPYIGNENRVNGPISGCRRSNILGTEISWSHDKNVGLRIRESTDKQRHIDVGLFVKNNFSYVNRGFTDQPDKTNKYVESKDPFDASKKKVHLKVLVVKTSIEVFIDDGYVCNLFK</sequence>
<protein>
    <submittedName>
        <fullName evidence="2">GH32 C-terminal domain-containing protein</fullName>
    </submittedName>
</protein>
<evidence type="ECO:0000313" key="3">
    <source>
        <dbReference type="Proteomes" id="UP001523262"/>
    </source>
</evidence>
<dbReference type="Proteomes" id="UP001523262">
    <property type="component" value="Unassembled WGS sequence"/>
</dbReference>
<dbReference type="Gene3D" id="2.60.120.560">
    <property type="entry name" value="Exo-inulinase, domain 1"/>
    <property type="match status" value="1"/>
</dbReference>